<proteinExistence type="predicted"/>
<dbReference type="EMBL" id="QMQX01000028">
    <property type="protein sequence ID" value="RLE52940.1"/>
    <property type="molecule type" value="Genomic_DNA"/>
</dbReference>
<evidence type="ECO:0000313" key="4">
    <source>
        <dbReference type="Proteomes" id="UP000278475"/>
    </source>
</evidence>
<evidence type="ECO:0000313" key="2">
    <source>
        <dbReference type="EMBL" id="RLE52940.1"/>
    </source>
</evidence>
<evidence type="ECO:0000313" key="3">
    <source>
        <dbReference type="Proteomes" id="UP000272051"/>
    </source>
</evidence>
<evidence type="ECO:0000313" key="1">
    <source>
        <dbReference type="EMBL" id="RLE48270.1"/>
    </source>
</evidence>
<dbReference type="EMBL" id="QMQV01000083">
    <property type="protein sequence ID" value="RLE48270.1"/>
    <property type="molecule type" value="Genomic_DNA"/>
</dbReference>
<protein>
    <submittedName>
        <fullName evidence="2">Uncharacterized protein</fullName>
    </submittedName>
</protein>
<accession>A0A497F227</accession>
<sequence>MPEGYALSEERITLEDVRKSIEVLTKASTSLLSAPLESALKMLPASTDLLLHAINLKISFLKALKSIIEGEISFLEKIRSEKLGGVEVKKEKVSVE</sequence>
<comment type="caution">
    <text evidence="2">The sequence shown here is derived from an EMBL/GenBank/DDBJ whole genome shotgun (WGS) entry which is preliminary data.</text>
</comment>
<name>A0A497F227_9CREN</name>
<dbReference type="Proteomes" id="UP000278475">
    <property type="component" value="Unassembled WGS sequence"/>
</dbReference>
<dbReference type="Proteomes" id="UP000272051">
    <property type="component" value="Unassembled WGS sequence"/>
</dbReference>
<organism evidence="2 3">
    <name type="scientific">Thermoproteota archaeon</name>
    <dbReference type="NCBI Taxonomy" id="2056631"/>
    <lineage>
        <taxon>Archaea</taxon>
        <taxon>Thermoproteota</taxon>
    </lineage>
</organism>
<reference evidence="3 4" key="1">
    <citation type="submission" date="2018-06" db="EMBL/GenBank/DDBJ databases">
        <title>Extensive metabolic versatility and redundancy in microbially diverse, dynamic hydrothermal sediments.</title>
        <authorList>
            <person name="Dombrowski N."/>
            <person name="Teske A."/>
            <person name="Baker B.J."/>
        </authorList>
    </citation>
    <scope>NUCLEOTIDE SEQUENCE [LARGE SCALE GENOMIC DNA]</scope>
    <source>
        <strain evidence="2">B34_G17</strain>
        <strain evidence="1">B66_G16</strain>
    </source>
</reference>
<dbReference type="AlphaFoldDB" id="A0A497F227"/>
<gene>
    <name evidence="1" type="ORF">DRJ31_07545</name>
    <name evidence="2" type="ORF">DRJ33_02340</name>
</gene>